<dbReference type="AlphaFoldDB" id="M1AV51"/>
<feature type="compositionally biased region" description="Pro residues" evidence="1">
    <location>
        <begin position="104"/>
        <end position="125"/>
    </location>
</feature>
<sequence length="205" mass="22732">MARPKVVGRDMPPRKRAKGITINEDVVASREKATKLLTTCGKGKGKGKAPAPASPEVSPDSDIIYATHLTTSESEGDKLLSAQSDELRSKRLNDPSRIKTPHATTPPVPDQAVVPAPPTQGPPHRPMNRLKTEGLKTIIKEKSLPTDGVIDRYPEIMICLRSYKFQIFTRPHGPYIPNWVWEFYTAYGALVPQRKKQAAKFQPVM</sequence>
<name>M1AV51_SOLTU</name>
<dbReference type="Gramene" id="PGSC0003DMT400031055">
    <property type="protein sequence ID" value="PGSC0003DMT400031055"/>
    <property type="gene ID" value="PGSC0003DMG400011895"/>
</dbReference>
<organism evidence="2 3">
    <name type="scientific">Solanum tuberosum</name>
    <name type="common">Potato</name>
    <dbReference type="NCBI Taxonomy" id="4113"/>
    <lineage>
        <taxon>Eukaryota</taxon>
        <taxon>Viridiplantae</taxon>
        <taxon>Streptophyta</taxon>
        <taxon>Embryophyta</taxon>
        <taxon>Tracheophyta</taxon>
        <taxon>Spermatophyta</taxon>
        <taxon>Magnoliopsida</taxon>
        <taxon>eudicotyledons</taxon>
        <taxon>Gunneridae</taxon>
        <taxon>Pentapetalae</taxon>
        <taxon>asterids</taxon>
        <taxon>lamiids</taxon>
        <taxon>Solanales</taxon>
        <taxon>Solanaceae</taxon>
        <taxon>Solanoideae</taxon>
        <taxon>Solaneae</taxon>
        <taxon>Solanum</taxon>
    </lineage>
</organism>
<feature type="compositionally biased region" description="Basic and acidic residues" evidence="1">
    <location>
        <begin position="88"/>
        <end position="97"/>
    </location>
</feature>
<accession>M1AV51</accession>
<keyword evidence="3" id="KW-1185">Reference proteome</keyword>
<dbReference type="PANTHER" id="PTHR33180">
    <property type="entry name" value="PHOTOSYSTEM II CP43 REACTION CENTER PROTEIN"/>
    <property type="match status" value="1"/>
</dbReference>
<reference evidence="3" key="1">
    <citation type="journal article" date="2011" name="Nature">
        <title>Genome sequence and analysis of the tuber crop potato.</title>
        <authorList>
            <consortium name="The Potato Genome Sequencing Consortium"/>
        </authorList>
    </citation>
    <scope>NUCLEOTIDE SEQUENCE [LARGE SCALE GENOMIC DNA]</scope>
    <source>
        <strain evidence="3">cv. DM1-3 516 R44</strain>
    </source>
</reference>
<dbReference type="InParanoid" id="M1AV51"/>
<dbReference type="Proteomes" id="UP000011115">
    <property type="component" value="Unassembled WGS sequence"/>
</dbReference>
<dbReference type="PANTHER" id="PTHR33180:SF31">
    <property type="entry name" value="POLYPROTEIN PROTEIN"/>
    <property type="match status" value="1"/>
</dbReference>
<dbReference type="HOGENOM" id="CLU_029307_5_0_1"/>
<feature type="region of interest" description="Disordered" evidence="1">
    <location>
        <begin position="38"/>
        <end position="61"/>
    </location>
</feature>
<evidence type="ECO:0000256" key="1">
    <source>
        <dbReference type="SAM" id="MobiDB-lite"/>
    </source>
</evidence>
<evidence type="ECO:0000313" key="2">
    <source>
        <dbReference type="EnsemblPlants" id="PGSC0003DMT400031055"/>
    </source>
</evidence>
<dbReference type="PaxDb" id="4113-PGSC0003DMT400031055"/>
<dbReference type="EnsemblPlants" id="PGSC0003DMT400031055">
    <property type="protein sequence ID" value="PGSC0003DMT400031055"/>
    <property type="gene ID" value="PGSC0003DMG400011895"/>
</dbReference>
<proteinExistence type="predicted"/>
<reference evidence="2" key="2">
    <citation type="submission" date="2015-06" db="UniProtKB">
        <authorList>
            <consortium name="EnsemblPlants"/>
        </authorList>
    </citation>
    <scope>IDENTIFICATION</scope>
    <source>
        <strain evidence="2">DM1-3 516 R44</strain>
    </source>
</reference>
<evidence type="ECO:0000313" key="3">
    <source>
        <dbReference type="Proteomes" id="UP000011115"/>
    </source>
</evidence>
<feature type="region of interest" description="Disordered" evidence="1">
    <location>
        <begin position="88"/>
        <end position="129"/>
    </location>
</feature>
<protein>
    <submittedName>
        <fullName evidence="2">Uncharacterized protein</fullName>
    </submittedName>
</protein>